<evidence type="ECO:0000313" key="4">
    <source>
        <dbReference type="Proteomes" id="UP000602004"/>
    </source>
</evidence>
<protein>
    <submittedName>
        <fullName evidence="3">Isochorismatase</fullName>
    </submittedName>
</protein>
<evidence type="ECO:0000313" key="3">
    <source>
        <dbReference type="EMBL" id="GGC27271.1"/>
    </source>
</evidence>
<dbReference type="InterPro" id="IPR036380">
    <property type="entry name" value="Isochorismatase-like_sf"/>
</dbReference>
<evidence type="ECO:0000256" key="1">
    <source>
        <dbReference type="ARBA" id="ARBA00022801"/>
    </source>
</evidence>
<gene>
    <name evidence="3" type="ORF">GCM10011400_12110</name>
</gene>
<dbReference type="InterPro" id="IPR000868">
    <property type="entry name" value="Isochorismatase-like_dom"/>
</dbReference>
<dbReference type="EMBL" id="BMHL01000002">
    <property type="protein sequence ID" value="GGC27271.1"/>
    <property type="molecule type" value="Genomic_DNA"/>
</dbReference>
<dbReference type="Pfam" id="PF00857">
    <property type="entry name" value="Isochorismatase"/>
    <property type="match status" value="1"/>
</dbReference>
<organism evidence="3 4">
    <name type="scientific">Paraburkholderia caffeinilytica</name>
    <dbReference type="NCBI Taxonomy" id="1761016"/>
    <lineage>
        <taxon>Bacteria</taxon>
        <taxon>Pseudomonadati</taxon>
        <taxon>Pseudomonadota</taxon>
        <taxon>Betaproteobacteria</taxon>
        <taxon>Burkholderiales</taxon>
        <taxon>Burkholderiaceae</taxon>
        <taxon>Paraburkholderia</taxon>
    </lineage>
</organism>
<evidence type="ECO:0000259" key="2">
    <source>
        <dbReference type="Pfam" id="PF00857"/>
    </source>
</evidence>
<dbReference type="InterPro" id="IPR050272">
    <property type="entry name" value="Isochorismatase-like_hydrls"/>
</dbReference>
<comment type="caution">
    <text evidence="3">The sequence shown here is derived from an EMBL/GenBank/DDBJ whole genome shotgun (WGS) entry which is preliminary data.</text>
</comment>
<dbReference type="RefSeq" id="WP_115782956.1">
    <property type="nucleotide sequence ID" value="NZ_BMHL01000002.1"/>
</dbReference>
<name>A0ABQ1LNG4_9BURK</name>
<keyword evidence="1" id="KW-0378">Hydrolase</keyword>
<sequence length="221" mass="24402">MDIKTSAILVIDLQNEYRSEGAYPVSDYEDILANAAAIIAAARHGAVPIIHVQAWVEESERSHYSLLNEALADNLRSAVAGSAGADICSEVSPERDEIVIRKRWPSAFQDTALHARLNALGVKEIFALGVWTDSCVRATVFDAIYKGYRVWLVKDACGSATETMHRAGILDMANRLYGGGVLRSEEAVKALRGEPHHSWHCSRPIEFPYTLSSLNRLYCDL</sequence>
<dbReference type="Gene3D" id="3.40.50.850">
    <property type="entry name" value="Isochorismatase-like"/>
    <property type="match status" value="1"/>
</dbReference>
<dbReference type="SUPFAM" id="SSF52499">
    <property type="entry name" value="Isochorismatase-like hydrolases"/>
    <property type="match status" value="1"/>
</dbReference>
<dbReference type="Proteomes" id="UP000602004">
    <property type="component" value="Unassembled WGS sequence"/>
</dbReference>
<feature type="domain" description="Isochorismatase-like" evidence="2">
    <location>
        <begin position="6"/>
        <end position="184"/>
    </location>
</feature>
<accession>A0ABQ1LNG4</accession>
<proteinExistence type="predicted"/>
<dbReference type="PANTHER" id="PTHR43540">
    <property type="entry name" value="PEROXYUREIDOACRYLATE/UREIDOACRYLATE AMIDOHYDROLASE-RELATED"/>
    <property type="match status" value="1"/>
</dbReference>
<reference evidence="4" key="1">
    <citation type="journal article" date="2019" name="Int. J. Syst. Evol. Microbiol.">
        <title>The Global Catalogue of Microorganisms (GCM) 10K type strain sequencing project: providing services to taxonomists for standard genome sequencing and annotation.</title>
        <authorList>
            <consortium name="The Broad Institute Genomics Platform"/>
            <consortium name="The Broad Institute Genome Sequencing Center for Infectious Disease"/>
            <person name="Wu L."/>
            <person name="Ma J."/>
        </authorList>
    </citation>
    <scope>NUCLEOTIDE SEQUENCE [LARGE SCALE GENOMIC DNA]</scope>
    <source>
        <strain evidence="4">CGMCC 1.15103</strain>
    </source>
</reference>
<keyword evidence="4" id="KW-1185">Reference proteome</keyword>
<dbReference type="CDD" id="cd00431">
    <property type="entry name" value="cysteine_hydrolases"/>
    <property type="match status" value="1"/>
</dbReference>